<organism evidence="1">
    <name type="scientific">Lepeophtheirus salmonis</name>
    <name type="common">Salmon louse</name>
    <name type="synonym">Caligus salmonis</name>
    <dbReference type="NCBI Taxonomy" id="72036"/>
    <lineage>
        <taxon>Eukaryota</taxon>
        <taxon>Metazoa</taxon>
        <taxon>Ecdysozoa</taxon>
        <taxon>Arthropoda</taxon>
        <taxon>Crustacea</taxon>
        <taxon>Multicrustacea</taxon>
        <taxon>Hexanauplia</taxon>
        <taxon>Copepoda</taxon>
        <taxon>Siphonostomatoida</taxon>
        <taxon>Caligidae</taxon>
        <taxon>Lepeophtheirus</taxon>
    </lineage>
</organism>
<dbReference type="AlphaFoldDB" id="A0A0K2UY19"/>
<protein>
    <submittedName>
        <fullName evidence="1">Uncharacterized protein</fullName>
    </submittedName>
</protein>
<reference evidence="1" key="1">
    <citation type="submission" date="2014-05" db="EMBL/GenBank/DDBJ databases">
        <authorList>
            <person name="Chronopoulou M."/>
        </authorList>
    </citation>
    <scope>NUCLEOTIDE SEQUENCE</scope>
    <source>
        <tissue evidence="1">Whole organism</tissue>
    </source>
</reference>
<dbReference type="EMBL" id="HACA01025604">
    <property type="protein sequence ID" value="CDW42965.1"/>
    <property type="molecule type" value="Transcribed_RNA"/>
</dbReference>
<sequence>MLKKTTSIHYNGITILKIRHKFSRKAMLIWKLCGIRLKLTSAF</sequence>
<proteinExistence type="predicted"/>
<name>A0A0K2UY19_LEPSM</name>
<accession>A0A0K2UY19</accession>
<evidence type="ECO:0000313" key="1">
    <source>
        <dbReference type="EMBL" id="CDW42965.1"/>
    </source>
</evidence>